<sequence>MARRHGRTTGPELWGQNAKTPLPGSPMWASGVSDVFVVGGATAVGYLCGILSQICANSS</sequence>
<accession>A0A854X1E3</accession>
<evidence type="ECO:0000313" key="2">
    <source>
        <dbReference type="EMBL" id="PCM47633.1"/>
    </source>
</evidence>
<protein>
    <submittedName>
        <fullName evidence="2">Uncharacterized protein</fullName>
    </submittedName>
</protein>
<reference evidence="2 3" key="2">
    <citation type="submission" date="2017-10" db="EMBL/GenBank/DDBJ databases">
        <title>Rhizosphere-associated Pseudomonas modulate jasmonic acid/salicylic acid antagonism to induce systemic resistance to herbivores at the cost of susceptibility to pathogens.</title>
        <authorList>
            <person name="Haney C.H."/>
            <person name="Wiesmann C.L."/>
            <person name="Shapiro L.R."/>
            <person name="O'Sullivan L.R."/>
            <person name="Khorasani S."/>
            <person name="Melnyk R.A."/>
            <person name="Xiao L."/>
            <person name="Bush J."/>
            <person name="Carrillo J."/>
            <person name="Pierce N.E."/>
            <person name="Ausubel F.M."/>
        </authorList>
    </citation>
    <scope>NUCLEOTIDE SEQUENCE [LARGE SCALE GENOMIC DNA]</scope>
    <source>
        <strain evidence="2 3">CH229</strain>
    </source>
</reference>
<dbReference type="EMBL" id="NXHE01000031">
    <property type="protein sequence ID" value="PCM47633.1"/>
    <property type="molecule type" value="Genomic_DNA"/>
</dbReference>
<organism evidence="2 3">
    <name type="scientific">Pseudomonas fluorescens</name>
    <dbReference type="NCBI Taxonomy" id="294"/>
    <lineage>
        <taxon>Bacteria</taxon>
        <taxon>Pseudomonadati</taxon>
        <taxon>Pseudomonadota</taxon>
        <taxon>Gammaproteobacteria</taxon>
        <taxon>Pseudomonadales</taxon>
        <taxon>Pseudomonadaceae</taxon>
        <taxon>Pseudomonas</taxon>
    </lineage>
</organism>
<feature type="region of interest" description="Disordered" evidence="1">
    <location>
        <begin position="1"/>
        <end position="20"/>
    </location>
</feature>
<reference evidence="2 3" key="1">
    <citation type="submission" date="2017-09" db="EMBL/GenBank/DDBJ databases">
        <authorList>
            <person name="Haney C."/>
            <person name="Melnyk R."/>
        </authorList>
    </citation>
    <scope>NUCLEOTIDE SEQUENCE [LARGE SCALE GENOMIC DNA]</scope>
    <source>
        <strain evidence="2 3">CH229</strain>
    </source>
</reference>
<gene>
    <name evidence="2" type="ORF">CP335_21285</name>
</gene>
<dbReference type="Proteomes" id="UP000218643">
    <property type="component" value="Unassembled WGS sequence"/>
</dbReference>
<name>A0A854X1E3_PSEFL</name>
<dbReference type="AlphaFoldDB" id="A0A854X1E3"/>
<evidence type="ECO:0000313" key="3">
    <source>
        <dbReference type="Proteomes" id="UP000218643"/>
    </source>
</evidence>
<comment type="caution">
    <text evidence="2">The sequence shown here is derived from an EMBL/GenBank/DDBJ whole genome shotgun (WGS) entry which is preliminary data.</text>
</comment>
<proteinExistence type="predicted"/>
<evidence type="ECO:0000256" key="1">
    <source>
        <dbReference type="SAM" id="MobiDB-lite"/>
    </source>
</evidence>